<organism evidence="1 2">
    <name type="scientific">Metabacillus halosaccharovorans</name>
    <dbReference type="NCBI Taxonomy" id="930124"/>
    <lineage>
        <taxon>Bacteria</taxon>
        <taxon>Bacillati</taxon>
        <taxon>Bacillota</taxon>
        <taxon>Bacilli</taxon>
        <taxon>Bacillales</taxon>
        <taxon>Bacillaceae</taxon>
        <taxon>Metabacillus</taxon>
    </lineage>
</organism>
<sequence length="107" mass="12593">MTCEKCKKNLDKKSFVVFDKFGELEEPMTYCYECFAELISTQYKYLGDNCEKCGAPLELKTDDLEEDIEEKILWYCCKKILEASDPEEYDDHDSVGEYVIQPEADWE</sequence>
<name>A0ABT3DDH2_9BACI</name>
<gene>
    <name evidence="1" type="ORF">OIH86_05595</name>
</gene>
<comment type="caution">
    <text evidence="1">The sequence shown here is derived from an EMBL/GenBank/DDBJ whole genome shotgun (WGS) entry which is preliminary data.</text>
</comment>
<keyword evidence="2" id="KW-1185">Reference proteome</keyword>
<proteinExistence type="predicted"/>
<dbReference type="Proteomes" id="UP001526147">
    <property type="component" value="Unassembled WGS sequence"/>
</dbReference>
<dbReference type="RefSeq" id="WP_264141975.1">
    <property type="nucleotide sequence ID" value="NZ_JAOYEY010000028.1"/>
</dbReference>
<protein>
    <submittedName>
        <fullName evidence="1">Uncharacterized protein</fullName>
    </submittedName>
</protein>
<dbReference type="EMBL" id="JAOYEY010000028">
    <property type="protein sequence ID" value="MCV9885119.1"/>
    <property type="molecule type" value="Genomic_DNA"/>
</dbReference>
<accession>A0ABT3DDH2</accession>
<evidence type="ECO:0000313" key="2">
    <source>
        <dbReference type="Proteomes" id="UP001526147"/>
    </source>
</evidence>
<reference evidence="1 2" key="1">
    <citation type="submission" date="2022-10" db="EMBL/GenBank/DDBJ databases">
        <title>Draft genome assembly of moderately radiation resistant bacterium Metabacillus halosaccharovorans.</title>
        <authorList>
            <person name="Pal S."/>
            <person name="Gopinathan A."/>
        </authorList>
    </citation>
    <scope>NUCLEOTIDE SEQUENCE [LARGE SCALE GENOMIC DNA]</scope>
    <source>
        <strain evidence="1 2">VITHBRA001</strain>
    </source>
</reference>
<evidence type="ECO:0000313" key="1">
    <source>
        <dbReference type="EMBL" id="MCV9885119.1"/>
    </source>
</evidence>